<evidence type="ECO:0000313" key="1">
    <source>
        <dbReference type="EMBL" id="KAL2610039.1"/>
    </source>
</evidence>
<keyword evidence="2" id="KW-1185">Reference proteome</keyword>
<protein>
    <submittedName>
        <fullName evidence="1">Uncharacterized protein</fullName>
    </submittedName>
</protein>
<gene>
    <name evidence="1" type="ORF">R1flu_028612</name>
</gene>
<evidence type="ECO:0000313" key="2">
    <source>
        <dbReference type="Proteomes" id="UP001605036"/>
    </source>
</evidence>
<dbReference type="EMBL" id="JBHFFA010000008">
    <property type="protein sequence ID" value="KAL2610039.1"/>
    <property type="molecule type" value="Genomic_DNA"/>
</dbReference>
<dbReference type="AlphaFoldDB" id="A0ABD1XM79"/>
<comment type="caution">
    <text evidence="1">The sequence shown here is derived from an EMBL/GenBank/DDBJ whole genome shotgun (WGS) entry which is preliminary data.</text>
</comment>
<name>A0ABD1XM79_9MARC</name>
<dbReference type="Proteomes" id="UP001605036">
    <property type="component" value="Unassembled WGS sequence"/>
</dbReference>
<accession>A0ABD1XM79</accession>
<organism evidence="1 2">
    <name type="scientific">Riccia fluitans</name>
    <dbReference type="NCBI Taxonomy" id="41844"/>
    <lineage>
        <taxon>Eukaryota</taxon>
        <taxon>Viridiplantae</taxon>
        <taxon>Streptophyta</taxon>
        <taxon>Embryophyta</taxon>
        <taxon>Marchantiophyta</taxon>
        <taxon>Marchantiopsida</taxon>
        <taxon>Marchantiidae</taxon>
        <taxon>Marchantiales</taxon>
        <taxon>Ricciaceae</taxon>
        <taxon>Riccia</taxon>
    </lineage>
</organism>
<reference evidence="1 2" key="1">
    <citation type="submission" date="2024-09" db="EMBL/GenBank/DDBJ databases">
        <title>Chromosome-scale assembly of Riccia fluitans.</title>
        <authorList>
            <person name="Paukszto L."/>
            <person name="Sawicki J."/>
            <person name="Karawczyk K."/>
            <person name="Piernik-Szablinska J."/>
            <person name="Szczecinska M."/>
            <person name="Mazdziarz M."/>
        </authorList>
    </citation>
    <scope>NUCLEOTIDE SEQUENCE [LARGE SCALE GENOMIC DNA]</scope>
    <source>
        <strain evidence="1">Rf_01</strain>
        <tissue evidence="1">Aerial parts of the thallus</tissue>
    </source>
</reference>
<proteinExistence type="predicted"/>
<sequence>MERWVPAGQGPLCSFFVCGGAGLNGALGVCKCCPQSIIVIFIGGNGGLKGAVNWWRSFEWDRICGAVISIVFEMLVVIES</sequence>